<dbReference type="KEGG" id="mew:MSWAN_1333"/>
<keyword evidence="1" id="KW-0472">Membrane</keyword>
<evidence type="ECO:0000313" key="3">
    <source>
        <dbReference type="Proteomes" id="UP000009231"/>
    </source>
</evidence>
<dbReference type="Proteomes" id="UP000009231">
    <property type="component" value="Chromosome"/>
</dbReference>
<sequence>MRIVMTPALAALASFVIPGLGQMLSGKFKRGLIFLVPVTILYLLYYKFPIVGLVIFVLVIYATYDAYKITKAKESLTTS</sequence>
<dbReference type="GeneID" id="10668838"/>
<keyword evidence="3" id="KW-1185">Reference proteome</keyword>
<gene>
    <name evidence="2" type="ordered locus">MSWAN_1333</name>
</gene>
<evidence type="ECO:0000256" key="1">
    <source>
        <dbReference type="SAM" id="Phobius"/>
    </source>
</evidence>
<proteinExistence type="predicted"/>
<dbReference type="STRING" id="868131.MSWAN_1333"/>
<dbReference type="HOGENOM" id="CLU_191146_1_0_2"/>
<dbReference type="eggNOG" id="arCOG03293">
    <property type="taxonomic scope" value="Archaea"/>
</dbReference>
<dbReference type="RefSeq" id="WP_013825849.1">
    <property type="nucleotide sequence ID" value="NC_015574.1"/>
</dbReference>
<dbReference type="AlphaFoldDB" id="F6D6R5"/>
<evidence type="ECO:0000313" key="2">
    <source>
        <dbReference type="EMBL" id="AEG18348.1"/>
    </source>
</evidence>
<dbReference type="OrthoDB" id="76294at2157"/>
<dbReference type="EMBL" id="CP002772">
    <property type="protein sequence ID" value="AEG18348.1"/>
    <property type="molecule type" value="Genomic_DNA"/>
</dbReference>
<name>F6D6R5_METPW</name>
<organism evidence="2 3">
    <name type="scientific">Methanobacterium paludis (strain DSM 25820 / JCM 18151 / SWAN1)</name>
    <dbReference type="NCBI Taxonomy" id="868131"/>
    <lineage>
        <taxon>Archaea</taxon>
        <taxon>Methanobacteriati</taxon>
        <taxon>Methanobacteriota</taxon>
        <taxon>Methanomada group</taxon>
        <taxon>Methanobacteria</taxon>
        <taxon>Methanobacteriales</taxon>
        <taxon>Methanobacteriaceae</taxon>
        <taxon>Methanobacterium</taxon>
    </lineage>
</organism>
<keyword evidence="1" id="KW-0812">Transmembrane</keyword>
<reference evidence="2 3" key="1">
    <citation type="journal article" date="2014" name="Int. J. Syst. Evol. Microbiol.">
        <title>Methanobacterium paludis sp. nov. and a novel strain of Methanobacterium lacus isolated from northern peatlands.</title>
        <authorList>
            <person name="Cadillo-Quiroz H."/>
            <person name="Brauer S.L."/>
            <person name="Goodson N."/>
            <person name="Yavitt J.B."/>
            <person name="Zinder S.H."/>
        </authorList>
    </citation>
    <scope>NUCLEOTIDE SEQUENCE [LARGE SCALE GENOMIC DNA]</scope>
    <source>
        <strain evidence="3">DSM 25820 / JCM 18151 / SWAN1</strain>
    </source>
</reference>
<protein>
    <submittedName>
        <fullName evidence="2">Uncharacterized protein</fullName>
    </submittedName>
</protein>
<keyword evidence="1" id="KW-1133">Transmembrane helix</keyword>
<accession>F6D6R5</accession>
<feature type="transmembrane region" description="Helical" evidence="1">
    <location>
        <begin position="45"/>
        <end position="64"/>
    </location>
</feature>